<feature type="transmembrane region" description="Helical" evidence="6">
    <location>
        <begin position="429"/>
        <end position="454"/>
    </location>
</feature>
<feature type="transmembrane region" description="Helical" evidence="6">
    <location>
        <begin position="371"/>
        <end position="390"/>
    </location>
</feature>
<feature type="transmembrane region" description="Helical" evidence="6">
    <location>
        <begin position="108"/>
        <end position="129"/>
    </location>
</feature>
<evidence type="ECO:0000256" key="6">
    <source>
        <dbReference type="SAM" id="Phobius"/>
    </source>
</evidence>
<dbReference type="PROSITE" id="PS50850">
    <property type="entry name" value="MFS"/>
    <property type="match status" value="1"/>
</dbReference>
<reference evidence="8 9" key="1">
    <citation type="submission" date="2019-02" db="EMBL/GenBank/DDBJ databases">
        <title>Genome sequencing of the rare red list fungi Hericium alpestre (H. flagellum).</title>
        <authorList>
            <person name="Buettner E."/>
            <person name="Kellner H."/>
        </authorList>
    </citation>
    <scope>NUCLEOTIDE SEQUENCE [LARGE SCALE GENOMIC DNA]</scope>
    <source>
        <strain evidence="8 9">DSM 108284</strain>
    </source>
</reference>
<dbReference type="AlphaFoldDB" id="A0A4Z0A2K9"/>
<evidence type="ECO:0000313" key="9">
    <source>
        <dbReference type="Proteomes" id="UP000298061"/>
    </source>
</evidence>
<feature type="transmembrane region" description="Helical" evidence="6">
    <location>
        <begin position="197"/>
        <end position="219"/>
    </location>
</feature>
<name>A0A4Z0A2K9_9AGAM</name>
<feature type="domain" description="Major facilitator superfamily (MFS) profile" evidence="7">
    <location>
        <begin position="26"/>
        <end position="488"/>
    </location>
</feature>
<comment type="caution">
    <text evidence="8">The sequence shown here is derived from an EMBL/GenBank/DDBJ whole genome shotgun (WGS) entry which is preliminary data.</text>
</comment>
<gene>
    <name evidence="8" type="ORF">EWM64_g2741</name>
</gene>
<dbReference type="GO" id="GO:0022857">
    <property type="term" value="F:transmembrane transporter activity"/>
    <property type="evidence" value="ECO:0007669"/>
    <property type="project" value="InterPro"/>
</dbReference>
<dbReference type="SUPFAM" id="SSF103473">
    <property type="entry name" value="MFS general substrate transporter"/>
    <property type="match status" value="1"/>
</dbReference>
<dbReference type="InterPro" id="IPR036259">
    <property type="entry name" value="MFS_trans_sf"/>
</dbReference>
<dbReference type="Pfam" id="PF07690">
    <property type="entry name" value="MFS_1"/>
    <property type="match status" value="1"/>
</dbReference>
<evidence type="ECO:0000256" key="5">
    <source>
        <dbReference type="SAM" id="MobiDB-lite"/>
    </source>
</evidence>
<dbReference type="PANTHER" id="PTHR23501">
    <property type="entry name" value="MAJOR FACILITATOR SUPERFAMILY"/>
    <property type="match status" value="1"/>
</dbReference>
<keyword evidence="9" id="KW-1185">Reference proteome</keyword>
<dbReference type="InterPro" id="IPR011701">
    <property type="entry name" value="MFS"/>
</dbReference>
<accession>A0A4Z0A2K9</accession>
<feature type="transmembrane region" description="Helical" evidence="6">
    <location>
        <begin position="337"/>
        <end position="359"/>
    </location>
</feature>
<feature type="transmembrane region" description="Helical" evidence="6">
    <location>
        <begin position="505"/>
        <end position="524"/>
    </location>
</feature>
<feature type="transmembrane region" description="Helical" evidence="6">
    <location>
        <begin position="466"/>
        <end position="485"/>
    </location>
</feature>
<dbReference type="PANTHER" id="PTHR23501:SF102">
    <property type="entry name" value="DRUG TRANSPORTER, PUTATIVE (AFU_ORTHOLOGUE AFUA_3G08530)-RELATED"/>
    <property type="match status" value="1"/>
</dbReference>
<feature type="transmembrane region" description="Helical" evidence="6">
    <location>
        <begin position="306"/>
        <end position="325"/>
    </location>
</feature>
<evidence type="ECO:0000256" key="4">
    <source>
        <dbReference type="ARBA" id="ARBA00023136"/>
    </source>
</evidence>
<dbReference type="STRING" id="135208.A0A4Z0A2K9"/>
<dbReference type="Proteomes" id="UP000298061">
    <property type="component" value="Unassembled WGS sequence"/>
</dbReference>
<organism evidence="8 9">
    <name type="scientific">Hericium alpestre</name>
    <dbReference type="NCBI Taxonomy" id="135208"/>
    <lineage>
        <taxon>Eukaryota</taxon>
        <taxon>Fungi</taxon>
        <taxon>Dikarya</taxon>
        <taxon>Basidiomycota</taxon>
        <taxon>Agaricomycotina</taxon>
        <taxon>Agaricomycetes</taxon>
        <taxon>Russulales</taxon>
        <taxon>Hericiaceae</taxon>
        <taxon>Hericium</taxon>
    </lineage>
</organism>
<evidence type="ECO:0000256" key="1">
    <source>
        <dbReference type="ARBA" id="ARBA00004141"/>
    </source>
</evidence>
<dbReference type="OrthoDB" id="3437016at2759"/>
<dbReference type="InterPro" id="IPR020846">
    <property type="entry name" value="MFS_dom"/>
</dbReference>
<proteinExistence type="predicted"/>
<evidence type="ECO:0000256" key="2">
    <source>
        <dbReference type="ARBA" id="ARBA00022692"/>
    </source>
</evidence>
<feature type="compositionally biased region" description="Polar residues" evidence="5">
    <location>
        <begin position="549"/>
        <end position="559"/>
    </location>
</feature>
<evidence type="ECO:0000256" key="3">
    <source>
        <dbReference type="ARBA" id="ARBA00022989"/>
    </source>
</evidence>
<keyword evidence="4 6" id="KW-0472">Membrane</keyword>
<evidence type="ECO:0000259" key="7">
    <source>
        <dbReference type="PROSITE" id="PS50850"/>
    </source>
</evidence>
<dbReference type="EMBL" id="SFCI01000231">
    <property type="protein sequence ID" value="TFY81266.1"/>
    <property type="molecule type" value="Genomic_DNA"/>
</dbReference>
<comment type="subcellular location">
    <subcellularLocation>
        <location evidence="1">Membrane</location>
        <topology evidence="1">Multi-pass membrane protein</topology>
    </subcellularLocation>
</comment>
<feature type="transmembrane region" description="Helical" evidence="6">
    <location>
        <begin position="402"/>
        <end position="423"/>
    </location>
</feature>
<dbReference type="Gene3D" id="1.20.1250.20">
    <property type="entry name" value="MFS general substrate transporter like domains"/>
    <property type="match status" value="1"/>
</dbReference>
<feature type="transmembrane region" description="Helical" evidence="6">
    <location>
        <begin position="165"/>
        <end position="185"/>
    </location>
</feature>
<sequence length="559" mass="59534">MDLPSTPELAPLEDEKPKRDWRFWMIFVSISMAMFLSALELTAVSTALPSIVNALHGSQFIWISSAYTLCATAFLPLAGGFAQVPSPHSTASGRVLTRSLQVFGRRPIMLGAILVFAAGSAVCGAAKSMGALIAGRGKCQGLGGGGIAALTHIILSDLVPLQERGMFNGLIAMVYTMASGIGPVVGGSLAERGNWRWIFYLNIPICGLAAALVLVFLNLRTPAGTIQEKLRRIDWVGNVLVIAATTSCVIALTWGGVQYAWNSAHILAPLILGLLGIAAFMAYEVFVPKEPIVPYTLMMTLTGLSGYLQTFVLPLSLMNVIYYLPVYFQACKDASPIASGVDVFGLAFSIAPFAMIGGLTIAKSGRYRPQIWFAWVLIMIGSGLLTTVNADTSRARVIGFEIVAGAGLGILMAATFFPVLAPLPVSTNALALALFTFFRNFAQVWGVTIGGTVLQNELKKRLPPAFLSVFPQGTAVAYSVIPVIPSLDEPLRSEVRAAFAGALRVLWQVLIGFGGLGLLVSLGMKGLPLHTSVDRNWGLNEDGSKRQSPESGSQEPKQV</sequence>
<keyword evidence="3 6" id="KW-1133">Transmembrane helix</keyword>
<feature type="transmembrane region" description="Helical" evidence="6">
    <location>
        <begin position="266"/>
        <end position="286"/>
    </location>
</feature>
<feature type="transmembrane region" description="Helical" evidence="6">
    <location>
        <begin position="60"/>
        <end position="82"/>
    </location>
</feature>
<feature type="transmembrane region" description="Helical" evidence="6">
    <location>
        <begin position="23"/>
        <end position="48"/>
    </location>
</feature>
<keyword evidence="2 6" id="KW-0812">Transmembrane</keyword>
<feature type="region of interest" description="Disordered" evidence="5">
    <location>
        <begin position="538"/>
        <end position="559"/>
    </location>
</feature>
<evidence type="ECO:0000313" key="8">
    <source>
        <dbReference type="EMBL" id="TFY81266.1"/>
    </source>
</evidence>
<dbReference type="GO" id="GO:0005886">
    <property type="term" value="C:plasma membrane"/>
    <property type="evidence" value="ECO:0007669"/>
    <property type="project" value="TreeGrafter"/>
</dbReference>
<protein>
    <recommendedName>
        <fullName evidence="7">Major facilitator superfamily (MFS) profile domain-containing protein</fullName>
    </recommendedName>
</protein>
<feature type="transmembrane region" description="Helical" evidence="6">
    <location>
        <begin position="235"/>
        <end position="254"/>
    </location>
</feature>
<feature type="transmembrane region" description="Helical" evidence="6">
    <location>
        <begin position="141"/>
        <end position="159"/>
    </location>
</feature>